<dbReference type="SUPFAM" id="SSF51126">
    <property type="entry name" value="Pectin lyase-like"/>
    <property type="match status" value="1"/>
</dbReference>
<comment type="caution">
    <text evidence="1">The sequence shown here is derived from an EMBL/GenBank/DDBJ whole genome shotgun (WGS) entry which is preliminary data.</text>
</comment>
<keyword evidence="2" id="KW-1185">Reference proteome</keyword>
<dbReference type="PANTHER" id="PTHR36453:SF1">
    <property type="entry name" value="RIGHT HANDED BETA HELIX DOMAIN-CONTAINING PROTEIN"/>
    <property type="match status" value="1"/>
</dbReference>
<dbReference type="EMBL" id="SDMK01000002">
    <property type="protein sequence ID" value="RXS94910.1"/>
    <property type="molecule type" value="Genomic_DNA"/>
</dbReference>
<proteinExistence type="predicted"/>
<dbReference type="Proteomes" id="UP000290253">
    <property type="component" value="Unassembled WGS sequence"/>
</dbReference>
<reference evidence="1 2" key="1">
    <citation type="journal article" date="2016" name="Int. J. Syst. Evol. Microbiol.">
        <title>Acidipila dinghuensis sp. nov., an acidobacterium isolated from forest soil.</title>
        <authorList>
            <person name="Jiang Y.W."/>
            <person name="Wang J."/>
            <person name="Chen M.H."/>
            <person name="Lv Y.Y."/>
            <person name="Qiu L.H."/>
        </authorList>
    </citation>
    <scope>NUCLEOTIDE SEQUENCE [LARGE SCALE GENOMIC DNA]</scope>
    <source>
        <strain evidence="1 2">DHOF10</strain>
    </source>
</reference>
<dbReference type="AlphaFoldDB" id="A0A4V1NV87"/>
<dbReference type="RefSeq" id="WP_129208079.1">
    <property type="nucleotide sequence ID" value="NZ_BMGU01000003.1"/>
</dbReference>
<gene>
    <name evidence="1" type="ORF">ESZ00_09725</name>
</gene>
<dbReference type="Gene3D" id="2.160.20.10">
    <property type="entry name" value="Single-stranded right-handed beta-helix, Pectin lyase-like"/>
    <property type="match status" value="2"/>
</dbReference>
<dbReference type="PANTHER" id="PTHR36453">
    <property type="entry name" value="SECRETED PROTEIN-RELATED"/>
    <property type="match status" value="1"/>
</dbReference>
<evidence type="ECO:0000313" key="1">
    <source>
        <dbReference type="EMBL" id="RXS94910.1"/>
    </source>
</evidence>
<name>A0A4V1NV87_9BACT</name>
<dbReference type="OrthoDB" id="9760240at2"/>
<protein>
    <submittedName>
        <fullName evidence="1">Right-handed parallel beta-helix repeat-containing protein</fullName>
    </submittedName>
</protein>
<dbReference type="InterPro" id="IPR011050">
    <property type="entry name" value="Pectin_lyase_fold/virulence"/>
</dbReference>
<sequence length="687" mass="75381">MRLLHHLGAFAHRVFLISSALLLLSVHALPLNTEISSPDAITLAVSPTGDDNAAGTPATPFRTLERAQSAVRTLNAQHDVTVQIEDGVYRLAQPLRFSAEDGGHNGHTVVWQAAPGAHPILSGAIPVTGWQLYDKERDIYVAKTPLGLASRQLWVNNALAPIASMEIHRNDYTFTRQGMLPKGSAPTIPALDTAIHLELRATGFFTERVSPIARVDHGTLIMQQPAWDNNLWGYDTIEKPFHPELQHLYLANALSLLTQLGQWYLDSDHGRLYLRPAAGIKLNTADVELPQLSVLLSIGNSLNAPVHDLVFRGLRFSYTTWLGPSGAEGYASQQSGSYLTGHASAYPADPIATCAVGCREFESMRNEWEQMPASVQVSAAERISFDGNTFAHLGQYALGIGNDANAMLSGIGLATSDITVGANVFTDCAGGAILAGGVRRDAHHPTDLRQINRQLIIRNNRIHAVSRDYHDNSAILSTYVEGAIILHNDISDVPYDAIDIGYGWGIQDPGGNPNYRLRMHGYDWPQNLVYQTPTTHHDVVVAANRIHGAKQLFHDGGAIYNLSASPNTLITENYIFDNSGRIALYLDEGSRYITVRKNVVQDPTGEWLNINTVHAAYPLRISPDNTAIDNWHDSTKIGGMWTNYQNDLIFDDHLVINNQWPAEAREIMKNAGIEPDAIKKSVAPDLQ</sequence>
<dbReference type="SMART" id="SM00710">
    <property type="entry name" value="PbH1"/>
    <property type="match status" value="6"/>
</dbReference>
<evidence type="ECO:0000313" key="2">
    <source>
        <dbReference type="Proteomes" id="UP000290253"/>
    </source>
</evidence>
<accession>A0A4V1NV87</accession>
<dbReference type="InterPro" id="IPR006626">
    <property type="entry name" value="PbH1"/>
</dbReference>
<dbReference type="InterPro" id="IPR012334">
    <property type="entry name" value="Pectin_lyas_fold"/>
</dbReference>
<organism evidence="1 2">
    <name type="scientific">Silvibacterium dinghuense</name>
    <dbReference type="NCBI Taxonomy" id="1560006"/>
    <lineage>
        <taxon>Bacteria</taxon>
        <taxon>Pseudomonadati</taxon>
        <taxon>Acidobacteriota</taxon>
        <taxon>Terriglobia</taxon>
        <taxon>Terriglobales</taxon>
        <taxon>Acidobacteriaceae</taxon>
        <taxon>Silvibacterium</taxon>
    </lineage>
</organism>